<comment type="caution">
    <text evidence="2">The sequence shown here is derived from an EMBL/GenBank/DDBJ whole genome shotgun (WGS) entry which is preliminary data.</text>
</comment>
<keyword evidence="1" id="KW-0732">Signal</keyword>
<evidence type="ECO:0000313" key="2">
    <source>
        <dbReference type="EMBL" id="GAU99626.1"/>
    </source>
</evidence>
<proteinExistence type="predicted"/>
<sequence>MDSVLKFALLTIIFDSARAQLIPFSVFSTNNNNQSSPLQIEVLLLRFDNPNGIVYSGKKCDFFAWGCDISAFGYIDVTRPYDEWPGERDMRGSDHFWYKSEESSPRFNRMFTLTLCDPKAFSAGNLRVHMMDIDGGLRGADDFINNFNCIFSKPGVISSNEQSAPWSREMTCDAMYLQPMMSMYFKYRMFYQPNSWACK</sequence>
<keyword evidence="3" id="KW-1185">Reference proteome</keyword>
<evidence type="ECO:0000313" key="3">
    <source>
        <dbReference type="Proteomes" id="UP000186922"/>
    </source>
</evidence>
<feature type="chain" id="PRO_5008898314" description="C2 domain-containing protein" evidence="1">
    <location>
        <begin position="20"/>
        <end position="199"/>
    </location>
</feature>
<dbReference type="EMBL" id="BDGG01000005">
    <property type="protein sequence ID" value="GAU99626.1"/>
    <property type="molecule type" value="Genomic_DNA"/>
</dbReference>
<dbReference type="Proteomes" id="UP000186922">
    <property type="component" value="Unassembled WGS sequence"/>
</dbReference>
<dbReference type="OrthoDB" id="10048291at2759"/>
<reference evidence="2 3" key="1">
    <citation type="journal article" date="2016" name="Nat. Commun.">
        <title>Extremotolerant tardigrade genome and improved radiotolerance of human cultured cells by tardigrade-unique protein.</title>
        <authorList>
            <person name="Hashimoto T."/>
            <person name="Horikawa D.D."/>
            <person name="Saito Y."/>
            <person name="Kuwahara H."/>
            <person name="Kozuka-Hata H."/>
            <person name="Shin-I T."/>
            <person name="Minakuchi Y."/>
            <person name="Ohishi K."/>
            <person name="Motoyama A."/>
            <person name="Aizu T."/>
            <person name="Enomoto A."/>
            <person name="Kondo K."/>
            <person name="Tanaka S."/>
            <person name="Hara Y."/>
            <person name="Koshikawa S."/>
            <person name="Sagara H."/>
            <person name="Miura T."/>
            <person name="Yokobori S."/>
            <person name="Miyagawa K."/>
            <person name="Suzuki Y."/>
            <person name="Kubo T."/>
            <person name="Oyama M."/>
            <person name="Kohara Y."/>
            <person name="Fujiyama A."/>
            <person name="Arakawa K."/>
            <person name="Katayama T."/>
            <person name="Toyoda A."/>
            <person name="Kunieda T."/>
        </authorList>
    </citation>
    <scope>NUCLEOTIDE SEQUENCE [LARGE SCALE GENOMIC DNA]</scope>
    <source>
        <strain evidence="2 3">YOKOZUNA-1</strain>
    </source>
</reference>
<gene>
    <name evidence="2" type="primary">RvY_10594-1</name>
    <name evidence="2" type="synonym">RvY_10594.1</name>
    <name evidence="2" type="ORF">RvY_10594</name>
</gene>
<protein>
    <recommendedName>
        <fullName evidence="4">C2 domain-containing protein</fullName>
    </recommendedName>
</protein>
<evidence type="ECO:0000256" key="1">
    <source>
        <dbReference type="SAM" id="SignalP"/>
    </source>
</evidence>
<accession>A0A1D1VDA9</accession>
<evidence type="ECO:0008006" key="4">
    <source>
        <dbReference type="Google" id="ProtNLM"/>
    </source>
</evidence>
<feature type="signal peptide" evidence="1">
    <location>
        <begin position="1"/>
        <end position="19"/>
    </location>
</feature>
<organism evidence="2 3">
    <name type="scientific">Ramazzottius varieornatus</name>
    <name type="common">Water bear</name>
    <name type="synonym">Tardigrade</name>
    <dbReference type="NCBI Taxonomy" id="947166"/>
    <lineage>
        <taxon>Eukaryota</taxon>
        <taxon>Metazoa</taxon>
        <taxon>Ecdysozoa</taxon>
        <taxon>Tardigrada</taxon>
        <taxon>Eutardigrada</taxon>
        <taxon>Parachela</taxon>
        <taxon>Hypsibioidea</taxon>
        <taxon>Ramazzottiidae</taxon>
        <taxon>Ramazzottius</taxon>
    </lineage>
</organism>
<dbReference type="AlphaFoldDB" id="A0A1D1VDA9"/>
<name>A0A1D1VDA9_RAMVA</name>